<protein>
    <recommendedName>
        <fullName evidence="1">Reverse transcriptase domain-containing protein</fullName>
    </recommendedName>
</protein>
<dbReference type="PANTHER" id="PTHR33332">
    <property type="entry name" value="REVERSE TRANSCRIPTASE DOMAIN-CONTAINING PROTEIN"/>
    <property type="match status" value="1"/>
</dbReference>
<keyword evidence="3" id="KW-1185">Reference proteome</keyword>
<comment type="caution">
    <text evidence="2">The sequence shown here is derived from an EMBL/GenBank/DDBJ whole genome shotgun (WGS) entry which is preliminary data.</text>
</comment>
<dbReference type="InterPro" id="IPR000477">
    <property type="entry name" value="RT_dom"/>
</dbReference>
<dbReference type="GO" id="GO:0071897">
    <property type="term" value="P:DNA biosynthetic process"/>
    <property type="evidence" value="ECO:0007669"/>
    <property type="project" value="UniProtKB-ARBA"/>
</dbReference>
<sequence>MENYNDLKTGKSRLTFFYLNARSIRKEGKFDELKCILKSFNKTIHVIALTETWIHSEAQALELQLDNYLHYYNYRTNSKGGGVSAFIHKDLKSSLSESKYLGGNNYLWIQLERYALHIGIVYNPGNTNFKEFLEDYDTQLQQRNRAIVLGDFNIDLLIKEKKTKQYKDVLKDAGHVILNKIGKKYCTRESPTKNSIIDHVTTNLKDDYFHMAIINSSMSDHKQIYLELKKVRPPPKTKTKYEAIDYKKLYDLCKEKQTEMNVDYLELENFITNTLKKCKIVKTKIQNEARKNWINKEIINEINQRNMLWTEIKKNPNDESLRSDFINRRNFVSKLIQETKDTYHYNQFIKYVNKPKKMWNLINTLANNNTKRNCAPSKLLVNSITVTDPKEICNTFNTYFATIGPKLADDIIQIFGNPSAALPSKPTDTVGLTTFDQCTTLEISKIIDNLNPLCSTGIDGINTKSIKCIKNLIVDSMCKCFNKLLNDGEFPNSLKIAKVSPIYKSGLTSEPGNYRPISVLPVISKILEKILHNRLEKYLKSINFITERQYGFRPRSNTLTATADLVTKIKYNIDSKNIVVGVFIDLKKAFDTVSHKLLLQKLEAINITGTALKMFDSYLNNRKQIVRLDSNNESTPLPITCGIPQGSILGPLLFLIYINNIDKIGLHGHLTLYADDSCLFYFGPSIHDILAKAQSDLNRICSWLRSNLLTINIEKTCFIIFRAKNKKIIPHQPLKIDGISVKQKMCEKYLGLWMDSSLSWHEHIEHIKSRRIVAFRLPSQR</sequence>
<dbReference type="EMBL" id="CAKOGL010000009">
    <property type="protein sequence ID" value="CAH2090029.1"/>
    <property type="molecule type" value="Genomic_DNA"/>
</dbReference>
<dbReference type="CDD" id="cd01650">
    <property type="entry name" value="RT_nLTR_like"/>
    <property type="match status" value="1"/>
</dbReference>
<dbReference type="Pfam" id="PF03372">
    <property type="entry name" value="Exo_endo_phos"/>
    <property type="match status" value="1"/>
</dbReference>
<accession>A0AAU9TTK4</accession>
<name>A0AAU9TTK4_EUPED</name>
<proteinExistence type="predicted"/>
<dbReference type="GO" id="GO:0003824">
    <property type="term" value="F:catalytic activity"/>
    <property type="evidence" value="ECO:0007669"/>
    <property type="project" value="InterPro"/>
</dbReference>
<dbReference type="SUPFAM" id="SSF56672">
    <property type="entry name" value="DNA/RNA polymerases"/>
    <property type="match status" value="1"/>
</dbReference>
<dbReference type="AlphaFoldDB" id="A0AAU9TTK4"/>
<dbReference type="InterPro" id="IPR005135">
    <property type="entry name" value="Endo/exonuclease/phosphatase"/>
</dbReference>
<evidence type="ECO:0000259" key="1">
    <source>
        <dbReference type="PROSITE" id="PS50878"/>
    </source>
</evidence>
<dbReference type="SUPFAM" id="SSF56219">
    <property type="entry name" value="DNase I-like"/>
    <property type="match status" value="1"/>
</dbReference>
<dbReference type="Gene3D" id="3.60.10.10">
    <property type="entry name" value="Endonuclease/exonuclease/phosphatase"/>
    <property type="match status" value="1"/>
</dbReference>
<organism evidence="2 3">
    <name type="scientific">Euphydryas editha</name>
    <name type="common">Edith's checkerspot</name>
    <dbReference type="NCBI Taxonomy" id="104508"/>
    <lineage>
        <taxon>Eukaryota</taxon>
        <taxon>Metazoa</taxon>
        <taxon>Ecdysozoa</taxon>
        <taxon>Arthropoda</taxon>
        <taxon>Hexapoda</taxon>
        <taxon>Insecta</taxon>
        <taxon>Pterygota</taxon>
        <taxon>Neoptera</taxon>
        <taxon>Endopterygota</taxon>
        <taxon>Lepidoptera</taxon>
        <taxon>Glossata</taxon>
        <taxon>Ditrysia</taxon>
        <taxon>Papilionoidea</taxon>
        <taxon>Nymphalidae</taxon>
        <taxon>Nymphalinae</taxon>
        <taxon>Euphydryas</taxon>
    </lineage>
</organism>
<dbReference type="InterPro" id="IPR043502">
    <property type="entry name" value="DNA/RNA_pol_sf"/>
</dbReference>
<dbReference type="Pfam" id="PF00078">
    <property type="entry name" value="RVT_1"/>
    <property type="match status" value="1"/>
</dbReference>
<dbReference type="Proteomes" id="UP001153954">
    <property type="component" value="Unassembled WGS sequence"/>
</dbReference>
<gene>
    <name evidence="2" type="ORF">EEDITHA_LOCUS6030</name>
</gene>
<feature type="domain" description="Reverse transcriptase" evidence="1">
    <location>
        <begin position="483"/>
        <end position="741"/>
    </location>
</feature>
<dbReference type="InterPro" id="IPR036691">
    <property type="entry name" value="Endo/exonu/phosph_ase_sf"/>
</dbReference>
<dbReference type="PROSITE" id="PS50878">
    <property type="entry name" value="RT_POL"/>
    <property type="match status" value="1"/>
</dbReference>
<reference evidence="2" key="1">
    <citation type="submission" date="2022-03" db="EMBL/GenBank/DDBJ databases">
        <authorList>
            <person name="Tunstrom K."/>
        </authorList>
    </citation>
    <scope>NUCLEOTIDE SEQUENCE</scope>
</reference>
<evidence type="ECO:0000313" key="3">
    <source>
        <dbReference type="Proteomes" id="UP001153954"/>
    </source>
</evidence>
<evidence type="ECO:0000313" key="2">
    <source>
        <dbReference type="EMBL" id="CAH2090029.1"/>
    </source>
</evidence>